<dbReference type="EMBL" id="CP154834">
    <property type="protein sequence ID" value="XAO73319.1"/>
    <property type="molecule type" value="Genomic_DNA"/>
</dbReference>
<dbReference type="PANTHER" id="PTHR38733">
    <property type="entry name" value="PROTEIN MCRC"/>
    <property type="match status" value="1"/>
</dbReference>
<dbReference type="InterPro" id="IPR019292">
    <property type="entry name" value="McrC"/>
</dbReference>
<accession>A0AAU6WL70</accession>
<protein>
    <recommendedName>
        <fullName evidence="3">Restriction endonuclease</fullName>
    </recommendedName>
</protein>
<name>A0AAU6WL70_9FLAO</name>
<evidence type="ECO:0000313" key="1">
    <source>
        <dbReference type="EMBL" id="XAO73319.1"/>
    </source>
</evidence>
<evidence type="ECO:0008006" key="3">
    <source>
        <dbReference type="Google" id="ProtNLM"/>
    </source>
</evidence>
<evidence type="ECO:0000313" key="2">
    <source>
        <dbReference type="Proteomes" id="UP001463665"/>
    </source>
</evidence>
<dbReference type="Pfam" id="PF10117">
    <property type="entry name" value="McrBC"/>
    <property type="match status" value="1"/>
</dbReference>
<keyword evidence="2" id="KW-1185">Reference proteome</keyword>
<organism evidence="1 2">
    <name type="scientific">Chryseobacterium endophyticum</name>
    <dbReference type="NCBI Taxonomy" id="1854762"/>
    <lineage>
        <taxon>Bacteria</taxon>
        <taxon>Pseudomonadati</taxon>
        <taxon>Bacteroidota</taxon>
        <taxon>Flavobacteriia</taxon>
        <taxon>Flavobacteriales</taxon>
        <taxon>Weeksellaceae</taxon>
        <taxon>Chryseobacterium group</taxon>
        <taxon>Chryseobacterium</taxon>
    </lineage>
</organism>
<dbReference type="PANTHER" id="PTHR38733:SF1">
    <property type="entry name" value="TYPE IV METHYL-DIRECTED RESTRICTION ENZYME ECOKMCRBC"/>
    <property type="match status" value="1"/>
</dbReference>
<dbReference type="Proteomes" id="UP001463665">
    <property type="component" value="Chromosome"/>
</dbReference>
<gene>
    <name evidence="1" type="ORF">AAFP95_16335</name>
</gene>
<dbReference type="RefSeq" id="WP_345765838.1">
    <property type="nucleotide sequence ID" value="NZ_CP154834.1"/>
</dbReference>
<dbReference type="AlphaFoldDB" id="A0AAU6WL70"/>
<reference evidence="1 2" key="1">
    <citation type="submission" date="2024-04" db="EMBL/GenBank/DDBJ databases">
        <title>Genome sequencing and assembly of rice foliar adapted Chryseobacterium endophyticum OsEnb-ALM-A6.</title>
        <authorList>
            <person name="Kumar S."/>
            <person name="Javed M."/>
            <person name="Chouhan V."/>
            <person name="Charishma K."/>
            <person name="Patel A."/>
            <person name="Kumar M."/>
            <person name="Sahu K.P."/>
            <person name="Kumar A."/>
        </authorList>
    </citation>
    <scope>NUCLEOTIDE SEQUENCE [LARGE SCALE GENOMIC DNA]</scope>
    <source>
        <strain evidence="1 2">OsEnb-ALM-A6</strain>
    </source>
</reference>
<proteinExistence type="predicted"/>
<sequence>MENKILVLKEHNHFYYRGCCQEYLKEVYDWKDDLVTPKSFHFRNNENAVCFKVSAEVKENQINFLQFETSYYIGLQYIDEWDIPVLVEPKMNNNSHQLNFIKILTEALKEPENFNHLDGLMEVDFNSEWIEVPSKHRVELTPFLIIQFLMAVRQIVRKGLKKSYYQKTENLRSRVKGKILVGQQLKQNIFKHRLTHTVCSFQEFGFDTEENQFLKYVLQVIYSYAGNLEPILKAQVLELIHYNFAAFQQVKDQKFISYDKVESNPFYKVYNNAFGLGNQILKLISHSYGSINGDNKKHPPHWIDMSKLFELYVFKKLRERFTADGEVEYHVKKHYQELDFIINEKKKMG</sequence>
<dbReference type="REBASE" id="832686">
    <property type="entry name" value="Cen6McrBCP"/>
</dbReference>